<reference evidence="13" key="1">
    <citation type="submission" date="2020-05" db="EMBL/GenBank/DDBJ databases">
        <authorList>
            <person name="Chiriac C."/>
            <person name="Salcher M."/>
            <person name="Ghai R."/>
            <person name="Kavagutti S V."/>
        </authorList>
    </citation>
    <scope>NUCLEOTIDE SEQUENCE</scope>
</reference>
<dbReference type="GO" id="GO:0003677">
    <property type="term" value="F:DNA binding"/>
    <property type="evidence" value="ECO:0007669"/>
    <property type="project" value="UniProtKB-KW"/>
</dbReference>
<comment type="cofactor">
    <cofactor evidence="1">
        <name>[4Fe-4S] cluster</name>
        <dbReference type="ChEBI" id="CHEBI:49883"/>
    </cofactor>
</comment>
<evidence type="ECO:0000259" key="12">
    <source>
        <dbReference type="PROSITE" id="PS51674"/>
    </source>
</evidence>
<evidence type="ECO:0000256" key="4">
    <source>
        <dbReference type="ARBA" id="ARBA00022490"/>
    </source>
</evidence>
<proteinExistence type="inferred from homology"/>
<keyword evidence="7" id="KW-0411">Iron-sulfur</keyword>
<keyword evidence="6" id="KW-0408">Iron</keyword>
<dbReference type="GO" id="GO:0047134">
    <property type="term" value="F:protein-disulfide reductase [NAD(P)H] activity"/>
    <property type="evidence" value="ECO:0007669"/>
    <property type="project" value="TreeGrafter"/>
</dbReference>
<comment type="similarity">
    <text evidence="2">Belongs to the WhiB family.</text>
</comment>
<dbReference type="AlphaFoldDB" id="A0A6J7DJF8"/>
<protein>
    <submittedName>
        <fullName evidence="13">Unannotated protein</fullName>
    </submittedName>
</protein>
<dbReference type="InterPro" id="IPR003482">
    <property type="entry name" value="Whib"/>
</dbReference>
<evidence type="ECO:0000256" key="9">
    <source>
        <dbReference type="ARBA" id="ARBA00023125"/>
    </source>
</evidence>
<organism evidence="13">
    <name type="scientific">freshwater metagenome</name>
    <dbReference type="NCBI Taxonomy" id="449393"/>
    <lineage>
        <taxon>unclassified sequences</taxon>
        <taxon>metagenomes</taxon>
        <taxon>ecological metagenomes</taxon>
    </lineage>
</organism>
<keyword evidence="4" id="KW-0963">Cytoplasm</keyword>
<evidence type="ECO:0000256" key="1">
    <source>
        <dbReference type="ARBA" id="ARBA00001966"/>
    </source>
</evidence>
<dbReference type="PANTHER" id="PTHR38839">
    <property type="entry name" value="TRANSCRIPTIONAL REGULATOR WHID-RELATED"/>
    <property type="match status" value="1"/>
</dbReference>
<keyword evidence="10" id="KW-1015">Disulfide bond</keyword>
<evidence type="ECO:0000256" key="8">
    <source>
        <dbReference type="ARBA" id="ARBA00023015"/>
    </source>
</evidence>
<gene>
    <name evidence="13" type="ORF">UFOPK3402_00674</name>
</gene>
<evidence type="ECO:0000256" key="5">
    <source>
        <dbReference type="ARBA" id="ARBA00022723"/>
    </source>
</evidence>
<keyword evidence="11" id="KW-0804">Transcription</keyword>
<evidence type="ECO:0000313" key="13">
    <source>
        <dbReference type="EMBL" id="CAB4870747.1"/>
    </source>
</evidence>
<feature type="domain" description="4Fe-4S Wbl-type" evidence="12">
    <location>
        <begin position="22"/>
        <end position="86"/>
    </location>
</feature>
<dbReference type="EMBL" id="CAFBLS010000064">
    <property type="protein sequence ID" value="CAB4870747.1"/>
    <property type="molecule type" value="Genomic_DNA"/>
</dbReference>
<dbReference type="GO" id="GO:0045454">
    <property type="term" value="P:cell redox homeostasis"/>
    <property type="evidence" value="ECO:0007669"/>
    <property type="project" value="TreeGrafter"/>
</dbReference>
<keyword evidence="5" id="KW-0479">Metal-binding</keyword>
<accession>A0A6J7DJF8</accession>
<dbReference type="PANTHER" id="PTHR38839:SF5">
    <property type="entry name" value="TRANSCRIPTIONAL REGULATOR WHID"/>
    <property type="match status" value="1"/>
</dbReference>
<evidence type="ECO:0000256" key="6">
    <source>
        <dbReference type="ARBA" id="ARBA00023004"/>
    </source>
</evidence>
<evidence type="ECO:0000256" key="7">
    <source>
        <dbReference type="ARBA" id="ARBA00023014"/>
    </source>
</evidence>
<dbReference type="HAMAP" id="MF_01479">
    <property type="entry name" value="WhiB"/>
    <property type="match status" value="1"/>
</dbReference>
<dbReference type="GO" id="GO:0051539">
    <property type="term" value="F:4 iron, 4 sulfur cluster binding"/>
    <property type="evidence" value="ECO:0007669"/>
    <property type="project" value="UniProtKB-KW"/>
</dbReference>
<keyword evidence="3" id="KW-0004">4Fe-4S</keyword>
<evidence type="ECO:0000256" key="3">
    <source>
        <dbReference type="ARBA" id="ARBA00022485"/>
    </source>
</evidence>
<evidence type="ECO:0000256" key="2">
    <source>
        <dbReference type="ARBA" id="ARBA00006597"/>
    </source>
</evidence>
<dbReference type="Pfam" id="PF02467">
    <property type="entry name" value="Whib"/>
    <property type="match status" value="1"/>
</dbReference>
<keyword evidence="8" id="KW-0805">Transcription regulation</keyword>
<keyword evidence="9" id="KW-0238">DNA-binding</keyword>
<evidence type="ECO:0000256" key="10">
    <source>
        <dbReference type="ARBA" id="ARBA00023157"/>
    </source>
</evidence>
<dbReference type="InterPro" id="IPR034768">
    <property type="entry name" value="4FE4S_WBL"/>
</dbReference>
<dbReference type="GO" id="GO:0046872">
    <property type="term" value="F:metal ion binding"/>
    <property type="evidence" value="ECO:0007669"/>
    <property type="project" value="UniProtKB-KW"/>
</dbReference>
<sequence length="102" mass="11187">MADVSRLPGPNADFWDWQLQGACRGEDPNAFFHPEGERGNAREARAEAAKAVCRRCPVLLECATHALAAREPYGVWGAMSEEDRDAIYRRKQAAARAGTLAS</sequence>
<evidence type="ECO:0000256" key="11">
    <source>
        <dbReference type="ARBA" id="ARBA00023163"/>
    </source>
</evidence>
<dbReference type="GO" id="GO:0045892">
    <property type="term" value="P:negative regulation of DNA-templated transcription"/>
    <property type="evidence" value="ECO:0007669"/>
    <property type="project" value="TreeGrafter"/>
</dbReference>
<dbReference type="PROSITE" id="PS51674">
    <property type="entry name" value="4FE4S_WBL"/>
    <property type="match status" value="1"/>
</dbReference>
<name>A0A6J7DJF8_9ZZZZ</name>